<evidence type="ECO:0000313" key="2">
    <source>
        <dbReference type="EMBL" id="KAJ2003132.1"/>
    </source>
</evidence>
<comment type="caution">
    <text evidence="2">The sequence shown here is derived from an EMBL/GenBank/DDBJ whole genome shotgun (WGS) entry which is preliminary data.</text>
</comment>
<proteinExistence type="predicted"/>
<dbReference type="AlphaFoldDB" id="A0A9W8EEU8"/>
<feature type="region of interest" description="Disordered" evidence="1">
    <location>
        <begin position="126"/>
        <end position="158"/>
    </location>
</feature>
<gene>
    <name evidence="2" type="ORF">H4R26_003236</name>
</gene>
<evidence type="ECO:0000313" key="3">
    <source>
        <dbReference type="Proteomes" id="UP001150907"/>
    </source>
</evidence>
<evidence type="ECO:0000256" key="1">
    <source>
        <dbReference type="SAM" id="MobiDB-lite"/>
    </source>
</evidence>
<keyword evidence="3" id="KW-1185">Reference proteome</keyword>
<sequence length="158" mass="16501">MEAQLAAAAVAAAAVMRRITPSGSAVFGPGQQEWKWALAPTMAVAKAGDRSVRTQRWCATKATLLHFTAPVRAAARMLPASAAQAVAGAGDGMANLCRGCFVVDVSAAGSFSGKRLVLDAAPVPDRTKASLDAQPPPRMGLESQDIFERPPRVPHVRL</sequence>
<protein>
    <submittedName>
        <fullName evidence="2">Uncharacterized protein</fullName>
    </submittedName>
</protein>
<dbReference type="Proteomes" id="UP001150907">
    <property type="component" value="Unassembled WGS sequence"/>
</dbReference>
<dbReference type="EMBL" id="JANBQF010000244">
    <property type="protein sequence ID" value="KAJ2003132.1"/>
    <property type="molecule type" value="Genomic_DNA"/>
</dbReference>
<reference evidence="2" key="1">
    <citation type="submission" date="2022-07" db="EMBL/GenBank/DDBJ databases">
        <title>Phylogenomic reconstructions and comparative analyses of Kickxellomycotina fungi.</title>
        <authorList>
            <person name="Reynolds N.K."/>
            <person name="Stajich J.E."/>
            <person name="Barry K."/>
            <person name="Grigoriev I.V."/>
            <person name="Crous P."/>
            <person name="Smith M.E."/>
        </authorList>
    </citation>
    <scope>NUCLEOTIDE SEQUENCE</scope>
    <source>
        <strain evidence="2">IMI 214461</strain>
    </source>
</reference>
<name>A0A9W8EEU8_9FUNG</name>
<accession>A0A9W8EEU8</accession>
<organism evidence="2 3">
    <name type="scientific">Coemansia thaxteri</name>
    <dbReference type="NCBI Taxonomy" id="2663907"/>
    <lineage>
        <taxon>Eukaryota</taxon>
        <taxon>Fungi</taxon>
        <taxon>Fungi incertae sedis</taxon>
        <taxon>Zoopagomycota</taxon>
        <taxon>Kickxellomycotina</taxon>
        <taxon>Kickxellomycetes</taxon>
        <taxon>Kickxellales</taxon>
        <taxon>Kickxellaceae</taxon>
        <taxon>Coemansia</taxon>
    </lineage>
</organism>